<evidence type="ECO:0000313" key="3">
    <source>
        <dbReference type="Proteomes" id="UP001519343"/>
    </source>
</evidence>
<dbReference type="Proteomes" id="UP001519343">
    <property type="component" value="Unassembled WGS sequence"/>
</dbReference>
<dbReference type="RefSeq" id="WP_209810860.1">
    <property type="nucleotide sequence ID" value="NZ_JAGGKT010000008.1"/>
</dbReference>
<protein>
    <recommendedName>
        <fullName evidence="4">YqzE family protein</fullName>
    </recommendedName>
</protein>
<comment type="caution">
    <text evidence="2">The sequence shown here is derived from an EMBL/GenBank/DDBJ whole genome shotgun (WGS) entry which is preliminary data.</text>
</comment>
<evidence type="ECO:0000256" key="1">
    <source>
        <dbReference type="SAM" id="Phobius"/>
    </source>
</evidence>
<organism evidence="2 3">
    <name type="scientific">Ammoniphilus resinae</name>
    <dbReference type="NCBI Taxonomy" id="861532"/>
    <lineage>
        <taxon>Bacteria</taxon>
        <taxon>Bacillati</taxon>
        <taxon>Bacillota</taxon>
        <taxon>Bacilli</taxon>
        <taxon>Bacillales</taxon>
        <taxon>Paenibacillaceae</taxon>
        <taxon>Aneurinibacillus group</taxon>
        <taxon>Ammoniphilus</taxon>
    </lineage>
</organism>
<name>A0ABS4GRD0_9BACL</name>
<keyword evidence="1" id="KW-0472">Membrane</keyword>
<feature type="transmembrane region" description="Helical" evidence="1">
    <location>
        <begin position="33"/>
        <end position="49"/>
    </location>
</feature>
<proteinExistence type="predicted"/>
<dbReference type="EMBL" id="JAGGKT010000008">
    <property type="protein sequence ID" value="MBP1932823.1"/>
    <property type="molecule type" value="Genomic_DNA"/>
</dbReference>
<sequence length="58" mass="7064">MSSNDIVKYITQEFVKYIDTPKNERKKRMKRRGSTHWFGMIPLALRMVFRKKKAKDME</sequence>
<keyword evidence="1" id="KW-1133">Transmembrane helix</keyword>
<gene>
    <name evidence="2" type="ORF">J2Z37_002834</name>
</gene>
<evidence type="ECO:0000313" key="2">
    <source>
        <dbReference type="EMBL" id="MBP1932823.1"/>
    </source>
</evidence>
<evidence type="ECO:0008006" key="4">
    <source>
        <dbReference type="Google" id="ProtNLM"/>
    </source>
</evidence>
<dbReference type="Pfam" id="PF14038">
    <property type="entry name" value="YqzE"/>
    <property type="match status" value="1"/>
</dbReference>
<accession>A0ABS4GRD0</accession>
<reference evidence="2 3" key="1">
    <citation type="submission" date="2021-03" db="EMBL/GenBank/DDBJ databases">
        <title>Genomic Encyclopedia of Type Strains, Phase IV (KMG-IV): sequencing the most valuable type-strain genomes for metagenomic binning, comparative biology and taxonomic classification.</title>
        <authorList>
            <person name="Goeker M."/>
        </authorList>
    </citation>
    <scope>NUCLEOTIDE SEQUENCE [LARGE SCALE GENOMIC DNA]</scope>
    <source>
        <strain evidence="2 3">DSM 24738</strain>
    </source>
</reference>
<keyword evidence="3" id="KW-1185">Reference proteome</keyword>
<keyword evidence="1" id="KW-0812">Transmembrane</keyword>
<dbReference type="InterPro" id="IPR025622">
    <property type="entry name" value="YqzE"/>
</dbReference>